<accession>A0A2B7WX68</accession>
<dbReference type="AlphaFoldDB" id="A0A2B7WX68"/>
<evidence type="ECO:0000259" key="2">
    <source>
        <dbReference type="Pfam" id="PF09949"/>
    </source>
</evidence>
<dbReference type="Proteomes" id="UP000224080">
    <property type="component" value="Unassembled WGS sequence"/>
</dbReference>
<dbReference type="PANTHER" id="PTHR28208:SF2">
    <property type="entry name" value="PHOSPHATIDATE PHOSPHATASE APP1 CATALYTIC DOMAIN-CONTAINING PROTEIN"/>
    <property type="match status" value="1"/>
</dbReference>
<keyword evidence="1" id="KW-0732">Signal</keyword>
<dbReference type="InterPro" id="IPR052935">
    <property type="entry name" value="Mg2+_PAP"/>
</dbReference>
<organism evidence="3 4">
    <name type="scientific">Blastomyces parvus</name>
    <dbReference type="NCBI Taxonomy" id="2060905"/>
    <lineage>
        <taxon>Eukaryota</taxon>
        <taxon>Fungi</taxon>
        <taxon>Dikarya</taxon>
        <taxon>Ascomycota</taxon>
        <taxon>Pezizomycotina</taxon>
        <taxon>Eurotiomycetes</taxon>
        <taxon>Eurotiomycetidae</taxon>
        <taxon>Onygenales</taxon>
        <taxon>Ajellomycetaceae</taxon>
        <taxon>Blastomyces</taxon>
    </lineage>
</organism>
<dbReference type="InterPro" id="IPR019236">
    <property type="entry name" value="APP1_cat"/>
</dbReference>
<keyword evidence="4" id="KW-1185">Reference proteome</keyword>
<dbReference type="STRING" id="2060905.A0A2B7WX68"/>
<dbReference type="OrthoDB" id="414243at2759"/>
<sequence>MWSRWVGWQRSSVVVLLLCYYLGPIAALTAVPTPDTPPTPHTSAVLDPIYIATSSDWLNLLGKIEGFVKSQFRFLSRITPSLENGFPSIFQMFPTTQDIGRSVNASDTVLQHVPTEVLTISPYGNWTDQGWSLRFRGSIYKQPNIADKMLHALASMFLLGASIKKLPAANYAHSLNMTRSVFILKQSHTKVSFRVTPDTSADAPGDDTELWTEGQDIDVPGVTNMEGDFDSFIEIKNVSGAFPIPGNETRKTQRLKLYAYATDTGNATAYLIPPEGLTLISDIDDVLRVSKIFSIREGLNNLFGRPFVPWMNMPEIYANWSRSLPDLHFHYLTTTPEQLTRPYMDYIFKTYPTGSFDTRIVNFTDLGATVSIREFLLDKVFQTFPKRKFIIVGDTTNLDIMSSYPQLVTQYPGQVQCILLRNTSATDSSNRVPYNTKWFKGIDQQMYMFFRVPDDLKGLAIEDGRCYNASVPQNITFGWQGLPFGSNP</sequence>
<name>A0A2B7WX68_9EURO</name>
<dbReference type="GO" id="GO:0008195">
    <property type="term" value="F:phosphatidate phosphatase activity"/>
    <property type="evidence" value="ECO:0007669"/>
    <property type="project" value="InterPro"/>
</dbReference>
<dbReference type="PANTHER" id="PTHR28208">
    <property type="entry name" value="PHOSPHATIDATE PHOSPHATASE APP1"/>
    <property type="match status" value="1"/>
</dbReference>
<gene>
    <name evidence="3" type="ORF">GX51_05379</name>
</gene>
<protein>
    <recommendedName>
        <fullName evidence="2">Phosphatidate phosphatase APP1 catalytic domain-containing protein</fullName>
    </recommendedName>
</protein>
<dbReference type="Pfam" id="PF09949">
    <property type="entry name" value="APP1_cat"/>
    <property type="match status" value="1"/>
</dbReference>
<evidence type="ECO:0000313" key="4">
    <source>
        <dbReference type="Proteomes" id="UP000224080"/>
    </source>
</evidence>
<proteinExistence type="predicted"/>
<dbReference type="GO" id="GO:0030479">
    <property type="term" value="C:actin cortical patch"/>
    <property type="evidence" value="ECO:0007669"/>
    <property type="project" value="TreeGrafter"/>
</dbReference>
<feature type="chain" id="PRO_5012970811" description="Phosphatidate phosphatase APP1 catalytic domain-containing protein" evidence="1">
    <location>
        <begin position="28"/>
        <end position="488"/>
    </location>
</feature>
<evidence type="ECO:0000313" key="3">
    <source>
        <dbReference type="EMBL" id="PGH01183.1"/>
    </source>
</evidence>
<feature type="domain" description="Phosphatidate phosphatase APP1 catalytic" evidence="2">
    <location>
        <begin position="278"/>
        <end position="422"/>
    </location>
</feature>
<evidence type="ECO:0000256" key="1">
    <source>
        <dbReference type="SAM" id="SignalP"/>
    </source>
</evidence>
<reference evidence="3 4" key="1">
    <citation type="submission" date="2017-10" db="EMBL/GenBank/DDBJ databases">
        <title>Comparative genomics in systemic dimorphic fungi from Ajellomycetaceae.</title>
        <authorList>
            <person name="Munoz J.F."/>
            <person name="Mcewen J.G."/>
            <person name="Clay O.K."/>
            <person name="Cuomo C.A."/>
        </authorList>
    </citation>
    <scope>NUCLEOTIDE SEQUENCE [LARGE SCALE GENOMIC DNA]</scope>
    <source>
        <strain evidence="3 4">UAMH130</strain>
    </source>
</reference>
<comment type="caution">
    <text evidence="3">The sequence shown here is derived from an EMBL/GenBank/DDBJ whole genome shotgun (WGS) entry which is preliminary data.</text>
</comment>
<feature type="signal peptide" evidence="1">
    <location>
        <begin position="1"/>
        <end position="27"/>
    </location>
</feature>
<dbReference type="EMBL" id="PDNC01000075">
    <property type="protein sequence ID" value="PGH01183.1"/>
    <property type="molecule type" value="Genomic_DNA"/>
</dbReference>